<evidence type="ECO:0000313" key="3">
    <source>
        <dbReference type="Proteomes" id="UP000290289"/>
    </source>
</evidence>
<reference evidence="2 3" key="1">
    <citation type="submission" date="2018-10" db="EMBL/GenBank/DDBJ databases">
        <title>A high-quality apple genome assembly.</title>
        <authorList>
            <person name="Hu J."/>
        </authorList>
    </citation>
    <scope>NUCLEOTIDE SEQUENCE [LARGE SCALE GENOMIC DNA]</scope>
    <source>
        <strain evidence="3">cv. HFTH1</strain>
        <tissue evidence="2">Young leaf</tissue>
    </source>
</reference>
<keyword evidence="3" id="KW-1185">Reference proteome</keyword>
<feature type="transmembrane region" description="Helical" evidence="1">
    <location>
        <begin position="45"/>
        <end position="61"/>
    </location>
</feature>
<evidence type="ECO:0000313" key="2">
    <source>
        <dbReference type="EMBL" id="RXH97051.1"/>
    </source>
</evidence>
<name>A0A498JV29_MALDO</name>
<keyword evidence="1" id="KW-0812">Transmembrane</keyword>
<keyword evidence="1" id="KW-0472">Membrane</keyword>
<keyword evidence="1" id="KW-1133">Transmembrane helix</keyword>
<proteinExistence type="predicted"/>
<protein>
    <submittedName>
        <fullName evidence="2">Uncharacterized protein</fullName>
    </submittedName>
</protein>
<accession>A0A498JV29</accession>
<dbReference type="EMBL" id="RDQH01000332">
    <property type="protein sequence ID" value="RXH97051.1"/>
    <property type="molecule type" value="Genomic_DNA"/>
</dbReference>
<comment type="caution">
    <text evidence="2">The sequence shown here is derived from an EMBL/GenBank/DDBJ whole genome shotgun (WGS) entry which is preliminary data.</text>
</comment>
<evidence type="ECO:0000256" key="1">
    <source>
        <dbReference type="SAM" id="Phobius"/>
    </source>
</evidence>
<dbReference type="Proteomes" id="UP000290289">
    <property type="component" value="Chromosome 6"/>
</dbReference>
<gene>
    <name evidence="2" type="ORF">DVH24_035719</name>
</gene>
<organism evidence="2 3">
    <name type="scientific">Malus domestica</name>
    <name type="common">Apple</name>
    <name type="synonym">Pyrus malus</name>
    <dbReference type="NCBI Taxonomy" id="3750"/>
    <lineage>
        <taxon>Eukaryota</taxon>
        <taxon>Viridiplantae</taxon>
        <taxon>Streptophyta</taxon>
        <taxon>Embryophyta</taxon>
        <taxon>Tracheophyta</taxon>
        <taxon>Spermatophyta</taxon>
        <taxon>Magnoliopsida</taxon>
        <taxon>eudicotyledons</taxon>
        <taxon>Gunneridae</taxon>
        <taxon>Pentapetalae</taxon>
        <taxon>rosids</taxon>
        <taxon>fabids</taxon>
        <taxon>Rosales</taxon>
        <taxon>Rosaceae</taxon>
        <taxon>Amygdaloideae</taxon>
        <taxon>Maleae</taxon>
        <taxon>Malus</taxon>
    </lineage>
</organism>
<dbReference type="AlphaFoldDB" id="A0A498JV29"/>
<sequence>MDARSISLAYIPSPTSMPVSPRGQVFCSFGPIFCYDVLVELTTRSFYLVLLLWLLLARLSSHQRRHLQRLLFAFGI</sequence>